<feature type="region of interest" description="Disordered" evidence="7">
    <location>
        <begin position="346"/>
        <end position="365"/>
    </location>
</feature>
<keyword evidence="5 8" id="KW-1133">Transmembrane helix</keyword>
<evidence type="ECO:0000256" key="7">
    <source>
        <dbReference type="SAM" id="MobiDB-lite"/>
    </source>
</evidence>
<evidence type="ECO:0000256" key="4">
    <source>
        <dbReference type="ARBA" id="ARBA00022692"/>
    </source>
</evidence>
<accession>A0A8B6X637</accession>
<dbReference type="AlphaFoldDB" id="A0A8B6X637"/>
<keyword evidence="4 8" id="KW-0812">Transmembrane</keyword>
<organism evidence="12 13">
    <name type="scientific">Derxia gummosa DSM 723</name>
    <dbReference type="NCBI Taxonomy" id="1121388"/>
    <lineage>
        <taxon>Bacteria</taxon>
        <taxon>Pseudomonadati</taxon>
        <taxon>Pseudomonadota</taxon>
        <taxon>Betaproteobacteria</taxon>
        <taxon>Burkholderiales</taxon>
        <taxon>Alcaligenaceae</taxon>
        <taxon>Derxia</taxon>
    </lineage>
</organism>
<dbReference type="RefSeq" id="WP_028312461.1">
    <property type="nucleotide sequence ID" value="NZ_KI519499.1"/>
</dbReference>
<evidence type="ECO:0000259" key="10">
    <source>
        <dbReference type="Pfam" id="PF21082"/>
    </source>
</evidence>
<reference evidence="13" key="5">
    <citation type="submission" date="2025-08" db="UniProtKB">
        <authorList>
            <consortium name="RefSeq"/>
        </authorList>
    </citation>
    <scope>IDENTIFICATION</scope>
</reference>
<feature type="domain" description="Mechanosensitive ion channel MscS C-terminal" evidence="10">
    <location>
        <begin position="248"/>
        <end position="333"/>
    </location>
</feature>
<evidence type="ECO:0000313" key="13">
    <source>
        <dbReference type="RefSeq" id="WP_028312461.1"/>
    </source>
</evidence>
<feature type="domain" description="Mechanosensitive ion channel transmembrane helices 2/3" evidence="11">
    <location>
        <begin position="136"/>
        <end position="174"/>
    </location>
</feature>
<dbReference type="InterPro" id="IPR023408">
    <property type="entry name" value="MscS_beta-dom_sf"/>
</dbReference>
<comment type="similarity">
    <text evidence="2">Belongs to the MscS (TC 1.A.23) family.</text>
</comment>
<keyword evidence="3" id="KW-1003">Cell membrane</keyword>
<dbReference type="Pfam" id="PF21088">
    <property type="entry name" value="MS_channel_1st"/>
    <property type="match status" value="1"/>
</dbReference>
<dbReference type="Gene3D" id="3.30.70.100">
    <property type="match status" value="1"/>
</dbReference>
<dbReference type="PANTHER" id="PTHR30566">
    <property type="entry name" value="YNAI-RELATED MECHANOSENSITIVE ION CHANNEL"/>
    <property type="match status" value="1"/>
</dbReference>
<evidence type="ECO:0000256" key="5">
    <source>
        <dbReference type="ARBA" id="ARBA00022989"/>
    </source>
</evidence>
<keyword evidence="6 8" id="KW-0472">Membrane</keyword>
<dbReference type="GO" id="GO:0005886">
    <property type="term" value="C:plasma membrane"/>
    <property type="evidence" value="ECO:0007669"/>
    <property type="project" value="UniProtKB-SubCell"/>
</dbReference>
<name>A0A8B6X637_9BURK</name>
<reference evidence="13" key="3">
    <citation type="journal article" date="2011" name="Structure">
        <title>Mechanosensitive channels: what can they do and how do they do it?</title>
        <authorList>
            <person name="Haswell E.S."/>
            <person name="Phillips R."/>
            <person name="Rees D.C."/>
        </authorList>
    </citation>
    <scope>NUCLEOTIDE SEQUENCE</scope>
</reference>
<dbReference type="PANTHER" id="PTHR30566:SF25">
    <property type="entry name" value="INNER MEMBRANE PROTEIN"/>
    <property type="match status" value="1"/>
</dbReference>
<proteinExistence type="inferred from homology"/>
<dbReference type="InterPro" id="IPR011014">
    <property type="entry name" value="MscS_channel_TM-2"/>
</dbReference>
<dbReference type="Gene3D" id="1.10.287.1260">
    <property type="match status" value="1"/>
</dbReference>
<dbReference type="Gene3D" id="2.30.30.60">
    <property type="match status" value="1"/>
</dbReference>
<feature type="transmembrane region" description="Helical" evidence="8">
    <location>
        <begin position="154"/>
        <end position="173"/>
    </location>
</feature>
<evidence type="ECO:0000256" key="1">
    <source>
        <dbReference type="ARBA" id="ARBA00004651"/>
    </source>
</evidence>
<dbReference type="SUPFAM" id="SSF82861">
    <property type="entry name" value="Mechanosensitive channel protein MscS (YggB), transmembrane region"/>
    <property type="match status" value="1"/>
</dbReference>
<keyword evidence="12" id="KW-1185">Reference proteome</keyword>
<dbReference type="Pfam" id="PF21082">
    <property type="entry name" value="MS_channel_3rd"/>
    <property type="match status" value="1"/>
</dbReference>
<dbReference type="Proteomes" id="UP000675920">
    <property type="component" value="Unplaced"/>
</dbReference>
<reference evidence="13" key="1">
    <citation type="journal article" date="2001" name="Cell. Physiol. Biochem.">
        <title>Mechanosensitive channels in prokaryotes.</title>
        <authorList>
            <person name="Martinac B."/>
        </authorList>
    </citation>
    <scope>NUCLEOTIDE SEQUENCE</scope>
</reference>
<reference evidence="13" key="2">
    <citation type="journal article" date="2003" name="Microbiol. Mol. Biol. Rev.">
        <title>Two families of mechanosensitive channel proteins.</title>
        <authorList>
            <person name="Pivetti C.D."/>
            <person name="Yen M.R."/>
            <person name="Miller S."/>
            <person name="Busch W."/>
            <person name="Tseng Y.H."/>
            <person name="Booth I.R."/>
            <person name="Saier M.H. Jr."/>
        </authorList>
    </citation>
    <scope>NUCLEOTIDE SEQUENCE</scope>
</reference>
<dbReference type="SUPFAM" id="SSF50182">
    <property type="entry name" value="Sm-like ribonucleoproteins"/>
    <property type="match status" value="1"/>
</dbReference>
<dbReference type="GO" id="GO:0008381">
    <property type="term" value="F:mechanosensitive monoatomic ion channel activity"/>
    <property type="evidence" value="ECO:0007669"/>
    <property type="project" value="UniProtKB-ARBA"/>
</dbReference>
<dbReference type="InterPro" id="IPR010920">
    <property type="entry name" value="LSM_dom_sf"/>
</dbReference>
<protein>
    <submittedName>
        <fullName evidence="13">Mechanosensitive ion channel family protein</fullName>
    </submittedName>
</protein>
<reference evidence="13" key="4">
    <citation type="journal article" date="2012" name="ChemBioChem">
        <title>The mechanosensitive channel of small conductance (MscS) superfamily: not just mechanosensitive channels anymore.</title>
        <authorList>
            <person name="Malcolm H.R."/>
            <person name="Maurer J.A."/>
        </authorList>
    </citation>
    <scope>NUCLEOTIDE SEQUENCE</scope>
</reference>
<evidence type="ECO:0000259" key="9">
    <source>
        <dbReference type="Pfam" id="PF00924"/>
    </source>
</evidence>
<feature type="transmembrane region" description="Helical" evidence="8">
    <location>
        <begin position="128"/>
        <end position="148"/>
    </location>
</feature>
<dbReference type="InterPro" id="IPR049142">
    <property type="entry name" value="MS_channel_1st"/>
</dbReference>
<evidence type="ECO:0000313" key="12">
    <source>
        <dbReference type="Proteomes" id="UP000675920"/>
    </source>
</evidence>
<comment type="subcellular location">
    <subcellularLocation>
        <location evidence="1">Cell membrane</location>
        <topology evidence="1">Multi-pass membrane protein</topology>
    </subcellularLocation>
</comment>
<dbReference type="InterPro" id="IPR049278">
    <property type="entry name" value="MS_channel_C"/>
</dbReference>
<evidence type="ECO:0000256" key="6">
    <source>
        <dbReference type="ARBA" id="ARBA00023136"/>
    </source>
</evidence>
<feature type="transmembrane region" description="Helical" evidence="8">
    <location>
        <begin position="86"/>
        <end position="107"/>
    </location>
</feature>
<feature type="transmembrane region" description="Helical" evidence="8">
    <location>
        <begin position="55"/>
        <end position="74"/>
    </location>
</feature>
<dbReference type="InterPro" id="IPR006685">
    <property type="entry name" value="MscS_channel_2nd"/>
</dbReference>
<evidence type="ECO:0000256" key="2">
    <source>
        <dbReference type="ARBA" id="ARBA00008017"/>
    </source>
</evidence>
<dbReference type="SUPFAM" id="SSF82689">
    <property type="entry name" value="Mechanosensitive channel protein MscS (YggB), C-terminal domain"/>
    <property type="match status" value="1"/>
</dbReference>
<evidence type="ECO:0000256" key="3">
    <source>
        <dbReference type="ARBA" id="ARBA00022475"/>
    </source>
</evidence>
<dbReference type="InterPro" id="IPR011066">
    <property type="entry name" value="MscS_channel_C_sf"/>
</dbReference>
<evidence type="ECO:0000259" key="11">
    <source>
        <dbReference type="Pfam" id="PF21088"/>
    </source>
</evidence>
<evidence type="ECO:0000256" key="8">
    <source>
        <dbReference type="SAM" id="Phobius"/>
    </source>
</evidence>
<dbReference type="Pfam" id="PF00924">
    <property type="entry name" value="MS_channel_2nd"/>
    <property type="match status" value="1"/>
</dbReference>
<dbReference type="OrthoDB" id="9775207at2"/>
<feature type="domain" description="Mechanosensitive ion channel MscS" evidence="9">
    <location>
        <begin position="175"/>
        <end position="242"/>
    </location>
</feature>
<feature type="transmembrane region" description="Helical" evidence="8">
    <location>
        <begin position="13"/>
        <end position="35"/>
    </location>
</feature>
<sequence>MRDLLASNDWMDFALAGAIALGVMLVIYLVGGLLLRRLARFAEHTATHWDDALVAVLRGTRFPFVLIVGLMVGVQYLELSPTARTVFGRVAVTVLILQAALWANAALRQWLHGYDERQRAQPGGGVSSALIGFLGRVLLWSMFLLLILDNLGVNITALVAGLGVGGIAIALAVQNILGDLFASLSISIDKPFVIGDFIAVDDYLGSVQQIGIKTTRLASLSGEQIVVGNADLLKSRIRNYKRMLERRVVFKLGVVFDTEPAKVERAAHLLRDIVGGRQNVRLDRAHFSAIGESALEFEIVYYVLSPDFNAYMDIQQAINLAILESFRAEGIAFAFPTRTVQVQGWPPAPASRTAGTPAASAFNPA</sequence>